<dbReference type="SFLD" id="SFLDS00005">
    <property type="entry name" value="Isoprenoid_Synthase_Type_I"/>
    <property type="match status" value="1"/>
</dbReference>
<name>A0A160F6Q2_9BACL</name>
<dbReference type="GO" id="GO:0046872">
    <property type="term" value="F:metal ion binding"/>
    <property type="evidence" value="ECO:0007669"/>
    <property type="project" value="UniProtKB-KW"/>
</dbReference>
<dbReference type="EMBL" id="CP015439">
    <property type="protein sequence ID" value="ANB62299.1"/>
    <property type="molecule type" value="Genomic_DNA"/>
</dbReference>
<dbReference type="InterPro" id="IPR033965">
    <property type="entry name" value="ComQ"/>
</dbReference>
<evidence type="ECO:0000256" key="6">
    <source>
        <dbReference type="RuleBase" id="RU004466"/>
    </source>
</evidence>
<dbReference type="GO" id="GO:0008299">
    <property type="term" value="P:isoprenoid biosynthetic process"/>
    <property type="evidence" value="ECO:0007669"/>
    <property type="project" value="InterPro"/>
</dbReference>
<dbReference type="SUPFAM" id="SSF48576">
    <property type="entry name" value="Terpenoid synthases"/>
    <property type="match status" value="1"/>
</dbReference>
<gene>
    <name evidence="8" type="ORF">GFC30_3006</name>
</gene>
<reference evidence="8 9" key="1">
    <citation type="journal article" date="2006" name="Syst. Appl. Microbiol.">
        <title>Anoxybacillus amylolyticus sp. nov., a thermophilic amylase producing bacterium isolated from Mount Rittmann (Antarctica).</title>
        <authorList>
            <person name="Poli A."/>
            <person name="Esposito E."/>
            <person name="Lama L."/>
            <person name="Orlando P."/>
            <person name="Nicolaus G."/>
            <person name="de Appolonia F."/>
            <person name="Gambacorta A."/>
            <person name="Nicolaus B."/>
        </authorList>
    </citation>
    <scope>NUCLEOTIDE SEQUENCE [LARGE SCALE GENOMIC DNA]</scope>
    <source>
        <strain evidence="8 9">DSM 15939</strain>
        <plasmid evidence="9">Plasmid pdsm15939_1</plasmid>
    </source>
</reference>
<comment type="cofactor">
    <cofactor evidence="1">
        <name>Mg(2+)</name>
        <dbReference type="ChEBI" id="CHEBI:18420"/>
    </cofactor>
</comment>
<evidence type="ECO:0000313" key="8">
    <source>
        <dbReference type="EMBL" id="ANB62299.1"/>
    </source>
</evidence>
<protein>
    <submittedName>
        <fullName evidence="8">Polyprenyl synthetase family protein</fullName>
    </submittedName>
</protein>
<dbReference type="Proteomes" id="UP000076865">
    <property type="component" value="Plasmid pDSM15939_1"/>
</dbReference>
<keyword evidence="7" id="KW-0812">Transmembrane</keyword>
<evidence type="ECO:0000256" key="5">
    <source>
        <dbReference type="ARBA" id="ARBA00022842"/>
    </source>
</evidence>
<keyword evidence="9" id="KW-1185">Reference proteome</keyword>
<sequence>MKMCKAKMMWAIILPVALDKNGAGIKCYVETIVVYVGMFYSVIGKMNTAIFLRYAFTRLVAIFDKSFYLSGRNFFDFVEYSLFVNICVRCDRMSEKEKIAKQMKEIVEQLMSEPQLKAHMLMAIEQHVKESDLLFGRLAYLHYDLFSTQGDHSTYIAAAIELIVLAGDLLDDLVDQDRLEDTAIPLHIAIGFLLLGQQAIANVPISSNKKLKALSYVTSCLLQSVHGQQTDVACDVQTEADYLKMVEKKSGSLVAMACVIGALLAGKEDIAAIETYAFYIGIAAQIDNDFDALYNWDKKTDIQTKKKSLPILYMLESKHDDLWKQYVNNDIDYDRMYIQKEKALQQMEQEGAIYYAKVMSQIYKEKALQEIEKLDVDDAYKSALKTLV</sequence>
<geneLocation type="plasmid" evidence="9">
    <name>pdsm15939_1</name>
</geneLocation>
<keyword evidence="7" id="KW-1133">Transmembrane helix</keyword>
<dbReference type="AlphaFoldDB" id="A0A160F6Q2"/>
<evidence type="ECO:0000256" key="7">
    <source>
        <dbReference type="SAM" id="Phobius"/>
    </source>
</evidence>
<keyword evidence="5" id="KW-0460">Magnesium</keyword>
<evidence type="ECO:0000256" key="1">
    <source>
        <dbReference type="ARBA" id="ARBA00001946"/>
    </source>
</evidence>
<organism evidence="8 9">
    <name type="scientific">Anoxybacteroides amylolyticum</name>
    <dbReference type="NCBI Taxonomy" id="294699"/>
    <lineage>
        <taxon>Bacteria</taxon>
        <taxon>Bacillati</taxon>
        <taxon>Bacillota</taxon>
        <taxon>Bacilli</taxon>
        <taxon>Bacillales</taxon>
        <taxon>Anoxybacillaceae</taxon>
        <taxon>Anoxybacteroides</taxon>
    </lineage>
</organism>
<dbReference type="InterPro" id="IPR008949">
    <property type="entry name" value="Isoprenoid_synthase_dom_sf"/>
</dbReference>
<proteinExistence type="inferred from homology"/>
<dbReference type="PANTHER" id="PTHR12001">
    <property type="entry name" value="GERANYLGERANYL PYROPHOSPHATE SYNTHASE"/>
    <property type="match status" value="1"/>
</dbReference>
<dbReference type="Pfam" id="PF00348">
    <property type="entry name" value="polyprenyl_synt"/>
    <property type="match status" value="1"/>
</dbReference>
<dbReference type="Gene3D" id="1.10.600.10">
    <property type="entry name" value="Farnesyl Diphosphate Synthase"/>
    <property type="match status" value="1"/>
</dbReference>
<evidence type="ECO:0000313" key="9">
    <source>
        <dbReference type="Proteomes" id="UP000076865"/>
    </source>
</evidence>
<evidence type="ECO:0000256" key="2">
    <source>
        <dbReference type="ARBA" id="ARBA00006706"/>
    </source>
</evidence>
<keyword evidence="4" id="KW-0479">Metal-binding</keyword>
<evidence type="ECO:0000256" key="4">
    <source>
        <dbReference type="ARBA" id="ARBA00022723"/>
    </source>
</evidence>
<dbReference type="KEGG" id="aamy:GFC30_3006"/>
<keyword evidence="3 6" id="KW-0808">Transferase</keyword>
<accession>A0A160F6Q2</accession>
<dbReference type="PANTHER" id="PTHR12001:SF69">
    <property type="entry name" value="ALL TRANS-POLYPRENYL-DIPHOSPHATE SYNTHASE PDSS1"/>
    <property type="match status" value="1"/>
</dbReference>
<dbReference type="SFLD" id="SFLDG01211">
    <property type="entry name" value="Competence_Regulatory_Protein"/>
    <property type="match status" value="1"/>
</dbReference>
<evidence type="ECO:0000256" key="3">
    <source>
        <dbReference type="ARBA" id="ARBA00022679"/>
    </source>
</evidence>
<feature type="transmembrane region" description="Helical" evidence="7">
    <location>
        <begin position="32"/>
        <end position="56"/>
    </location>
</feature>
<dbReference type="GO" id="GO:0004659">
    <property type="term" value="F:prenyltransferase activity"/>
    <property type="evidence" value="ECO:0007669"/>
    <property type="project" value="InterPro"/>
</dbReference>
<comment type="similarity">
    <text evidence="2 6">Belongs to the FPP/GGPP synthase family.</text>
</comment>
<keyword evidence="8" id="KW-0614">Plasmid</keyword>
<dbReference type="PATRIC" id="fig|294699.3.peg.3104"/>
<keyword evidence="7" id="KW-0472">Membrane</keyword>
<dbReference type="InterPro" id="IPR000092">
    <property type="entry name" value="Polyprenyl_synt"/>
</dbReference>